<evidence type="ECO:0000313" key="1">
    <source>
        <dbReference type="EMBL" id="VEU76490.1"/>
    </source>
</evidence>
<sequence>MTKKSKFWILALVTFSCLALGSSIVVYSTIMRKYQSTSQNDSDNKQKYQVLNLSVTIQDSNVLSDQLKKEYLNKLNQIKVGTNYFSETQAEEHFLELSNEISQLINSKNQLIDLINRSSKFDDIQKQNLINSVISGSANDIEKLSNEIKKQT</sequence>
<proteinExistence type="predicted"/>
<evidence type="ECO:0000313" key="2">
    <source>
        <dbReference type="Proteomes" id="UP000289497"/>
    </source>
</evidence>
<dbReference type="RefSeq" id="WP_129693798.1">
    <property type="nucleotide sequence ID" value="NZ_LR215039.1"/>
</dbReference>
<dbReference type="EMBL" id="LR215039">
    <property type="protein sequence ID" value="VEU76490.1"/>
    <property type="molecule type" value="Genomic_DNA"/>
</dbReference>
<name>A0A449B7C8_9BACT</name>
<dbReference type="Proteomes" id="UP000289497">
    <property type="component" value="Chromosome"/>
</dbReference>
<reference evidence="1 2" key="1">
    <citation type="submission" date="2019-01" db="EMBL/GenBank/DDBJ databases">
        <authorList>
            <consortium name="Pathogen Informatics"/>
        </authorList>
    </citation>
    <scope>NUCLEOTIDE SEQUENCE [LARGE SCALE GENOMIC DNA]</scope>
    <source>
        <strain evidence="1 2">NCTC10179</strain>
    </source>
</reference>
<protein>
    <submittedName>
        <fullName evidence="1">Uncharacterized protein</fullName>
    </submittedName>
</protein>
<dbReference type="AlphaFoldDB" id="A0A449B7C8"/>
<gene>
    <name evidence="1" type="ORF">NCTC10179_00676</name>
</gene>
<accession>A0A449B7C8</accession>
<organism evidence="1 2">
    <name type="scientific">Mycoplasmopsis columboralis</name>
    <dbReference type="NCBI Taxonomy" id="171282"/>
    <lineage>
        <taxon>Bacteria</taxon>
        <taxon>Bacillati</taxon>
        <taxon>Mycoplasmatota</taxon>
        <taxon>Mycoplasmoidales</taxon>
        <taxon>Metamycoplasmataceae</taxon>
        <taxon>Mycoplasmopsis</taxon>
    </lineage>
</organism>
<dbReference type="KEGG" id="mcou:NCTC10179_00676"/>
<keyword evidence="2" id="KW-1185">Reference proteome</keyword>
<dbReference type="PROSITE" id="PS51257">
    <property type="entry name" value="PROKAR_LIPOPROTEIN"/>
    <property type="match status" value="1"/>
</dbReference>